<evidence type="ECO:0000313" key="2">
    <source>
        <dbReference type="EMBL" id="KAB1206723.1"/>
    </source>
</evidence>
<proteinExistence type="predicted"/>
<evidence type="ECO:0000313" key="3">
    <source>
        <dbReference type="Proteomes" id="UP000516437"/>
    </source>
</evidence>
<reference evidence="2 3" key="1">
    <citation type="journal article" date="2019" name="Plant Biotechnol. J.">
        <title>The red bayberry genome and genetic basis of sex determination.</title>
        <authorList>
            <person name="Jia H.M."/>
            <person name="Jia H.J."/>
            <person name="Cai Q.L."/>
            <person name="Wang Y."/>
            <person name="Zhao H.B."/>
            <person name="Yang W.F."/>
            <person name="Wang G.Y."/>
            <person name="Li Y.H."/>
            <person name="Zhan D.L."/>
            <person name="Shen Y.T."/>
            <person name="Niu Q.F."/>
            <person name="Chang L."/>
            <person name="Qiu J."/>
            <person name="Zhao L."/>
            <person name="Xie H.B."/>
            <person name="Fu W.Y."/>
            <person name="Jin J."/>
            <person name="Li X.W."/>
            <person name="Jiao Y."/>
            <person name="Zhou C.C."/>
            <person name="Tu T."/>
            <person name="Chai C.Y."/>
            <person name="Gao J.L."/>
            <person name="Fan L.J."/>
            <person name="van de Weg E."/>
            <person name="Wang J.Y."/>
            <person name="Gao Z.S."/>
        </authorList>
    </citation>
    <scope>NUCLEOTIDE SEQUENCE [LARGE SCALE GENOMIC DNA]</scope>
    <source>
        <tissue evidence="2">Leaves</tissue>
    </source>
</reference>
<dbReference type="EMBL" id="RXIC02000025">
    <property type="protein sequence ID" value="KAB1206723.1"/>
    <property type="molecule type" value="Genomic_DNA"/>
</dbReference>
<dbReference type="Proteomes" id="UP000516437">
    <property type="component" value="Chromosome 7"/>
</dbReference>
<organism evidence="2 3">
    <name type="scientific">Morella rubra</name>
    <name type="common">Chinese bayberry</name>
    <dbReference type="NCBI Taxonomy" id="262757"/>
    <lineage>
        <taxon>Eukaryota</taxon>
        <taxon>Viridiplantae</taxon>
        <taxon>Streptophyta</taxon>
        <taxon>Embryophyta</taxon>
        <taxon>Tracheophyta</taxon>
        <taxon>Spermatophyta</taxon>
        <taxon>Magnoliopsida</taxon>
        <taxon>eudicotyledons</taxon>
        <taxon>Gunneridae</taxon>
        <taxon>Pentapetalae</taxon>
        <taxon>rosids</taxon>
        <taxon>fabids</taxon>
        <taxon>Fagales</taxon>
        <taxon>Myricaceae</taxon>
        <taxon>Morella</taxon>
    </lineage>
</organism>
<gene>
    <name evidence="2" type="ORF">CJ030_MR7G013530</name>
</gene>
<protein>
    <submittedName>
        <fullName evidence="2">Uncharacterized protein</fullName>
    </submittedName>
</protein>
<evidence type="ECO:0000256" key="1">
    <source>
        <dbReference type="SAM" id="MobiDB-lite"/>
    </source>
</evidence>
<comment type="caution">
    <text evidence="2">The sequence shown here is derived from an EMBL/GenBank/DDBJ whole genome shotgun (WGS) entry which is preliminary data.</text>
</comment>
<feature type="compositionally biased region" description="Basic and acidic residues" evidence="1">
    <location>
        <begin position="71"/>
        <end position="89"/>
    </location>
</feature>
<feature type="region of interest" description="Disordered" evidence="1">
    <location>
        <begin position="1"/>
        <end position="99"/>
    </location>
</feature>
<accession>A0A6A1V237</accession>
<sequence length="171" mass="19035">MGSKKRSSSSVEEEAEGQKDTVVSNPLEKKKMKKEKKVDGALSVKPMERRKKRKALDKERRQSAVPENEEEPKKAKGIDAESVGGEDHASAVPSSYSGLPEHWESAAEAMVRELQEVQEAYERIENKDLVEGSLKLEAEKNDGLKNCAPSLRYAVRRLIRGVSSSREVLSV</sequence>
<dbReference type="AlphaFoldDB" id="A0A6A1V237"/>
<name>A0A6A1V237_9ROSI</name>
<keyword evidence="3" id="KW-1185">Reference proteome</keyword>
<dbReference type="OrthoDB" id="342531at2759"/>